<dbReference type="AlphaFoldDB" id="A0A2A4GDC4"/>
<dbReference type="Proteomes" id="UP000219559">
    <property type="component" value="Unassembled WGS sequence"/>
</dbReference>
<gene>
    <name evidence="2" type="ORF">B7P33_01415</name>
</gene>
<evidence type="ECO:0000313" key="2">
    <source>
        <dbReference type="EMBL" id="PCE65988.1"/>
    </source>
</evidence>
<keyword evidence="1" id="KW-1277">Toxin-antitoxin system</keyword>
<reference evidence="2 3" key="1">
    <citation type="submission" date="2017-04" db="EMBL/GenBank/DDBJ databases">
        <title>A new member of the family Flavobacteriaceae isolated from ascidians.</title>
        <authorList>
            <person name="Chen L."/>
        </authorList>
    </citation>
    <scope>NUCLEOTIDE SEQUENCE [LARGE SCALE GENOMIC DNA]</scope>
    <source>
        <strain evidence="2 3">HQA918</strain>
    </source>
</reference>
<dbReference type="InterPro" id="IPR035093">
    <property type="entry name" value="RelE/ParE_toxin_dom_sf"/>
</dbReference>
<proteinExistence type="predicted"/>
<protein>
    <recommendedName>
        <fullName evidence="4">Plasmid stabilization protein</fullName>
    </recommendedName>
</protein>
<dbReference type="EMBL" id="NBWU01000001">
    <property type="protein sequence ID" value="PCE65988.1"/>
    <property type="molecule type" value="Genomic_DNA"/>
</dbReference>
<sequence length="101" mass="11913">MGYKLQISEAADSDITHAIAYYEHIRKGLSIDFELCLEEGYADILRTPLGYQYRYEEVRVKFIRRFPFGIHYLVEGTDIYVLSVFHTSQNPKKWTNRLSSE</sequence>
<dbReference type="Gene3D" id="3.30.2310.20">
    <property type="entry name" value="RelE-like"/>
    <property type="match status" value="1"/>
</dbReference>
<comment type="caution">
    <text evidence="2">The sequence shown here is derived from an EMBL/GenBank/DDBJ whole genome shotgun (WGS) entry which is preliminary data.</text>
</comment>
<dbReference type="RefSeq" id="WP_097441512.1">
    <property type="nucleotide sequence ID" value="NZ_NBWU01000001.1"/>
</dbReference>
<evidence type="ECO:0000256" key="1">
    <source>
        <dbReference type="ARBA" id="ARBA00022649"/>
    </source>
</evidence>
<dbReference type="InterPro" id="IPR007712">
    <property type="entry name" value="RelE/ParE_toxin"/>
</dbReference>
<keyword evidence="3" id="KW-1185">Reference proteome</keyword>
<evidence type="ECO:0008006" key="4">
    <source>
        <dbReference type="Google" id="ProtNLM"/>
    </source>
</evidence>
<organism evidence="2 3">
    <name type="scientific">Sediminicola luteus</name>
    <dbReference type="NCBI Taxonomy" id="319238"/>
    <lineage>
        <taxon>Bacteria</taxon>
        <taxon>Pseudomonadati</taxon>
        <taxon>Bacteroidota</taxon>
        <taxon>Flavobacteriia</taxon>
        <taxon>Flavobacteriales</taxon>
        <taxon>Flavobacteriaceae</taxon>
        <taxon>Sediminicola</taxon>
    </lineage>
</organism>
<evidence type="ECO:0000313" key="3">
    <source>
        <dbReference type="Proteomes" id="UP000219559"/>
    </source>
</evidence>
<accession>A0A2A4GDC4</accession>
<dbReference type="Pfam" id="PF05016">
    <property type="entry name" value="ParE_toxin"/>
    <property type="match status" value="1"/>
</dbReference>
<name>A0A2A4GDC4_9FLAO</name>